<gene>
    <name evidence="2" type="ORF">CYJ28_03960</name>
</gene>
<name>A0A2I1MQ55_9LACT</name>
<feature type="signal peptide" evidence="1">
    <location>
        <begin position="1"/>
        <end position="20"/>
    </location>
</feature>
<evidence type="ECO:0000313" key="3">
    <source>
        <dbReference type="Proteomes" id="UP000234239"/>
    </source>
</evidence>
<keyword evidence="1" id="KW-0732">Signal</keyword>
<reference evidence="2 3" key="1">
    <citation type="submission" date="2017-12" db="EMBL/GenBank/DDBJ databases">
        <title>Phylogenetic diversity of female urinary microbiome.</title>
        <authorList>
            <person name="Thomas-White K."/>
            <person name="Wolfe A.J."/>
        </authorList>
    </citation>
    <scope>NUCLEOTIDE SEQUENCE [LARGE SCALE GENOMIC DNA]</scope>
    <source>
        <strain evidence="2 3">UMB0139</strain>
    </source>
</reference>
<proteinExistence type="predicted"/>
<dbReference type="RefSeq" id="WP_070486346.1">
    <property type="nucleotide sequence ID" value="NZ_CAJHKM010000001.1"/>
</dbReference>
<organism evidence="2 3">
    <name type="scientific">Aerococcus sanguinicola</name>
    <dbReference type="NCBI Taxonomy" id="119206"/>
    <lineage>
        <taxon>Bacteria</taxon>
        <taxon>Bacillati</taxon>
        <taxon>Bacillota</taxon>
        <taxon>Bacilli</taxon>
        <taxon>Lactobacillales</taxon>
        <taxon>Aerococcaceae</taxon>
        <taxon>Aerococcus</taxon>
    </lineage>
</organism>
<dbReference type="Proteomes" id="UP000234239">
    <property type="component" value="Unassembled WGS sequence"/>
</dbReference>
<dbReference type="OrthoDB" id="9875023at2"/>
<dbReference type="EMBL" id="PKGY01000002">
    <property type="protein sequence ID" value="PKZ22275.1"/>
    <property type="molecule type" value="Genomic_DNA"/>
</dbReference>
<evidence type="ECO:0000313" key="2">
    <source>
        <dbReference type="EMBL" id="PKZ22275.1"/>
    </source>
</evidence>
<accession>A0A2I1MQ55</accession>
<feature type="chain" id="PRO_5038773528" evidence="1">
    <location>
        <begin position="21"/>
        <end position="107"/>
    </location>
</feature>
<sequence length="107" mass="12269">MKKGQLSLAIACLFLFACQAEPIPELNQAKVQAEPDEEIAQIFDLPLASDPTIKARRRHFIDLQGTREETPYIDHFQTLRQVNQELTDLQLPSDKMQDLNLPCRHRG</sequence>
<dbReference type="PROSITE" id="PS51257">
    <property type="entry name" value="PROKAR_LIPOPROTEIN"/>
    <property type="match status" value="1"/>
</dbReference>
<dbReference type="AlphaFoldDB" id="A0A2I1MQ55"/>
<comment type="caution">
    <text evidence="2">The sequence shown here is derived from an EMBL/GenBank/DDBJ whole genome shotgun (WGS) entry which is preliminary data.</text>
</comment>
<evidence type="ECO:0000256" key="1">
    <source>
        <dbReference type="SAM" id="SignalP"/>
    </source>
</evidence>
<protein>
    <submittedName>
        <fullName evidence="2">Uncharacterized protein</fullName>
    </submittedName>
</protein>